<proteinExistence type="predicted"/>
<gene>
    <name evidence="2" type="ORF">ACJRO7_032635</name>
</gene>
<sequence>MNHKLKNIKSPIFSRLLFYLFPCNPTFPIPLMQFQILRIPQMQSQILTAQSPSCFTNYPLSNSIGKPQFLFSASRFKIKPYPPLALRSRSRFGSARPATAAATKTTGFVSDSRQPSIEESPSEWNVQVGSPKIVPSSPVAKLSLSDQAFFLLAFIACTAMGRAAASLSKLADTAREELPSTMAAIRLSGMEISDLTLELSDLSQEIADGVNKSAQAVQAAEAGIRQIGSVAREQTISMIQERASLPIISLQPVVAGAAEKTSRAVGQATKTFINMISRGEFSPENEDETGIDRVEL</sequence>
<name>A0ABD3JNN6_EUCGL</name>
<keyword evidence="3" id="KW-1185">Reference proteome</keyword>
<evidence type="ECO:0000313" key="2">
    <source>
        <dbReference type="EMBL" id="KAL3727919.1"/>
    </source>
</evidence>
<organism evidence="2 3">
    <name type="scientific">Eucalyptus globulus</name>
    <name type="common">Tasmanian blue gum</name>
    <dbReference type="NCBI Taxonomy" id="34317"/>
    <lineage>
        <taxon>Eukaryota</taxon>
        <taxon>Viridiplantae</taxon>
        <taxon>Streptophyta</taxon>
        <taxon>Embryophyta</taxon>
        <taxon>Tracheophyta</taxon>
        <taxon>Spermatophyta</taxon>
        <taxon>Magnoliopsida</taxon>
        <taxon>eudicotyledons</taxon>
        <taxon>Gunneridae</taxon>
        <taxon>Pentapetalae</taxon>
        <taxon>rosids</taxon>
        <taxon>malvids</taxon>
        <taxon>Myrtales</taxon>
        <taxon>Myrtaceae</taxon>
        <taxon>Myrtoideae</taxon>
        <taxon>Eucalypteae</taxon>
        <taxon>Eucalyptus</taxon>
    </lineage>
</organism>
<comment type="caution">
    <text evidence="2">The sequence shown here is derived from an EMBL/GenBank/DDBJ whole genome shotgun (WGS) entry which is preliminary data.</text>
</comment>
<reference evidence="2 3" key="1">
    <citation type="submission" date="2024-11" db="EMBL/GenBank/DDBJ databases">
        <title>Chromosome-level genome assembly of Eucalyptus globulus Labill. provides insights into its genome evolution.</title>
        <authorList>
            <person name="Li X."/>
        </authorList>
    </citation>
    <scope>NUCLEOTIDE SEQUENCE [LARGE SCALE GENOMIC DNA]</scope>
    <source>
        <strain evidence="2">CL2024</strain>
        <tissue evidence="2">Fresh tender leaves</tissue>
    </source>
</reference>
<evidence type="ECO:0000313" key="3">
    <source>
        <dbReference type="Proteomes" id="UP001634007"/>
    </source>
</evidence>
<dbReference type="EMBL" id="JBJKBG010000008">
    <property type="protein sequence ID" value="KAL3727919.1"/>
    <property type="molecule type" value="Genomic_DNA"/>
</dbReference>
<evidence type="ECO:0000256" key="1">
    <source>
        <dbReference type="SAM" id="MobiDB-lite"/>
    </source>
</evidence>
<accession>A0ABD3JNN6</accession>
<dbReference type="AlphaFoldDB" id="A0ABD3JNN6"/>
<dbReference type="PANTHER" id="PTHR33825:SF14">
    <property type="entry name" value="CHITINASE-LIKE PROTEIN"/>
    <property type="match status" value="1"/>
</dbReference>
<dbReference type="PANTHER" id="PTHR33825">
    <property type="entry name" value="CHITINASE-LIKE PROTEIN"/>
    <property type="match status" value="1"/>
</dbReference>
<feature type="compositionally biased region" description="Polar residues" evidence="1">
    <location>
        <begin position="107"/>
        <end position="124"/>
    </location>
</feature>
<protein>
    <submittedName>
        <fullName evidence="2">Uncharacterized protein</fullName>
    </submittedName>
</protein>
<dbReference type="Proteomes" id="UP001634007">
    <property type="component" value="Unassembled WGS sequence"/>
</dbReference>
<feature type="region of interest" description="Disordered" evidence="1">
    <location>
        <begin position="96"/>
        <end position="124"/>
    </location>
</feature>